<evidence type="ECO:0000256" key="1">
    <source>
        <dbReference type="SAM" id="MobiDB-lite"/>
    </source>
</evidence>
<proteinExistence type="predicted"/>
<dbReference type="Proteomes" id="UP000007801">
    <property type="component" value="Unassembled WGS sequence"/>
</dbReference>
<dbReference type="EMBL" id="CH902617">
    <property type="protein sequence ID" value="EDV42551.1"/>
    <property type="molecule type" value="Genomic_DNA"/>
</dbReference>
<protein>
    <submittedName>
        <fullName evidence="2">Uncharacterized protein</fullName>
    </submittedName>
</protein>
<feature type="compositionally biased region" description="Basic and acidic residues" evidence="1">
    <location>
        <begin position="189"/>
        <end position="198"/>
    </location>
</feature>
<dbReference type="GeneID" id="6499752"/>
<dbReference type="InParanoid" id="B3LVI1"/>
<feature type="compositionally biased region" description="Polar residues" evidence="1">
    <location>
        <begin position="179"/>
        <end position="188"/>
    </location>
</feature>
<dbReference type="FunCoup" id="B3LVI1">
    <property type="interactions" value="18"/>
</dbReference>
<accession>B3LVI1</accession>
<feature type="compositionally biased region" description="Low complexity" evidence="1">
    <location>
        <begin position="113"/>
        <end position="125"/>
    </location>
</feature>
<sequence length="213" mass="23708">MSISCQQIRLSHLVGPVAPRVDPPRSVVNGARRNLFGTTPEECNIDGVLARLQRRELQRVKATYNYDILDMERREQEEAEVKGVRFPYADSSSSAPDQSHHKVHRPTMGAGVSISSQQISASIRKISQKDSSDPADKRHGQKPYAVPQPQGLKRSYRVCKATKPITSSGASKKSHSPSDVINNNNVDTRPSELDKKESVLVQVEVQVQEQKEQ</sequence>
<gene>
    <name evidence="2" type="primary">Dana\GF16961</name>
    <name evidence="2" type="synonym">dana_GLEANR_18227</name>
    <name evidence="2" type="ORF">GF16961</name>
</gene>
<name>B3LVI1_DROAN</name>
<feature type="compositionally biased region" description="Basic and acidic residues" evidence="1">
    <location>
        <begin position="127"/>
        <end position="138"/>
    </location>
</feature>
<dbReference type="OMA" id="DECNPKA"/>
<dbReference type="OrthoDB" id="7865833at2759"/>
<dbReference type="STRING" id="7217.B3LVI1"/>
<organism evidence="2 3">
    <name type="scientific">Drosophila ananassae</name>
    <name type="common">Fruit fly</name>
    <dbReference type="NCBI Taxonomy" id="7217"/>
    <lineage>
        <taxon>Eukaryota</taxon>
        <taxon>Metazoa</taxon>
        <taxon>Ecdysozoa</taxon>
        <taxon>Arthropoda</taxon>
        <taxon>Hexapoda</taxon>
        <taxon>Insecta</taxon>
        <taxon>Pterygota</taxon>
        <taxon>Neoptera</taxon>
        <taxon>Endopterygota</taxon>
        <taxon>Diptera</taxon>
        <taxon>Brachycera</taxon>
        <taxon>Muscomorpha</taxon>
        <taxon>Ephydroidea</taxon>
        <taxon>Drosophilidae</taxon>
        <taxon>Drosophila</taxon>
        <taxon>Sophophora</taxon>
    </lineage>
</organism>
<dbReference type="HOGENOM" id="CLU_1295574_0_0_1"/>
<dbReference type="KEGG" id="dan:6499752"/>
<dbReference type="PhylomeDB" id="B3LVI1"/>
<reference evidence="2 3" key="1">
    <citation type="journal article" date="2007" name="Nature">
        <title>Evolution of genes and genomes on the Drosophila phylogeny.</title>
        <authorList>
            <consortium name="Drosophila 12 Genomes Consortium"/>
            <person name="Clark A.G."/>
            <person name="Eisen M.B."/>
            <person name="Smith D.R."/>
            <person name="Bergman C.M."/>
            <person name="Oliver B."/>
            <person name="Markow T.A."/>
            <person name="Kaufman T.C."/>
            <person name="Kellis M."/>
            <person name="Gelbart W."/>
            <person name="Iyer V.N."/>
            <person name="Pollard D.A."/>
            <person name="Sackton T.B."/>
            <person name="Larracuente A.M."/>
            <person name="Singh N.D."/>
            <person name="Abad J.P."/>
            <person name="Abt D.N."/>
            <person name="Adryan B."/>
            <person name="Aguade M."/>
            <person name="Akashi H."/>
            <person name="Anderson W.W."/>
            <person name="Aquadro C.F."/>
            <person name="Ardell D.H."/>
            <person name="Arguello R."/>
            <person name="Artieri C.G."/>
            <person name="Barbash D.A."/>
            <person name="Barker D."/>
            <person name="Barsanti P."/>
            <person name="Batterham P."/>
            <person name="Batzoglou S."/>
            <person name="Begun D."/>
            <person name="Bhutkar A."/>
            <person name="Blanco E."/>
            <person name="Bosak S.A."/>
            <person name="Bradley R.K."/>
            <person name="Brand A.D."/>
            <person name="Brent M.R."/>
            <person name="Brooks A.N."/>
            <person name="Brown R.H."/>
            <person name="Butlin R.K."/>
            <person name="Caggese C."/>
            <person name="Calvi B.R."/>
            <person name="Bernardo de Carvalho A."/>
            <person name="Caspi A."/>
            <person name="Castrezana S."/>
            <person name="Celniker S.E."/>
            <person name="Chang J.L."/>
            <person name="Chapple C."/>
            <person name="Chatterji S."/>
            <person name="Chinwalla A."/>
            <person name="Civetta A."/>
            <person name="Clifton S.W."/>
            <person name="Comeron J.M."/>
            <person name="Costello J.C."/>
            <person name="Coyne J.A."/>
            <person name="Daub J."/>
            <person name="David R.G."/>
            <person name="Delcher A.L."/>
            <person name="Delehaunty K."/>
            <person name="Do C.B."/>
            <person name="Ebling H."/>
            <person name="Edwards K."/>
            <person name="Eickbush T."/>
            <person name="Evans J.D."/>
            <person name="Filipski A."/>
            <person name="Findeiss S."/>
            <person name="Freyhult E."/>
            <person name="Fulton L."/>
            <person name="Fulton R."/>
            <person name="Garcia A.C."/>
            <person name="Gardiner A."/>
            <person name="Garfield D.A."/>
            <person name="Garvin B.E."/>
            <person name="Gibson G."/>
            <person name="Gilbert D."/>
            <person name="Gnerre S."/>
            <person name="Godfrey J."/>
            <person name="Good R."/>
            <person name="Gotea V."/>
            <person name="Gravely B."/>
            <person name="Greenberg A.J."/>
            <person name="Griffiths-Jones S."/>
            <person name="Gross S."/>
            <person name="Guigo R."/>
            <person name="Gustafson E.A."/>
            <person name="Haerty W."/>
            <person name="Hahn M.W."/>
            <person name="Halligan D.L."/>
            <person name="Halpern A.L."/>
            <person name="Halter G.M."/>
            <person name="Han M.V."/>
            <person name="Heger A."/>
            <person name="Hillier L."/>
            <person name="Hinrichs A.S."/>
            <person name="Holmes I."/>
            <person name="Hoskins R.A."/>
            <person name="Hubisz M.J."/>
            <person name="Hultmark D."/>
            <person name="Huntley M.A."/>
            <person name="Jaffe D.B."/>
            <person name="Jagadeeshan S."/>
            <person name="Jeck W.R."/>
            <person name="Johnson J."/>
            <person name="Jones C.D."/>
            <person name="Jordan W.C."/>
            <person name="Karpen G.H."/>
            <person name="Kataoka E."/>
            <person name="Keightley P.D."/>
            <person name="Kheradpour P."/>
            <person name="Kirkness E.F."/>
            <person name="Koerich L.B."/>
            <person name="Kristiansen K."/>
            <person name="Kudrna D."/>
            <person name="Kulathinal R.J."/>
            <person name="Kumar S."/>
            <person name="Kwok R."/>
            <person name="Lander E."/>
            <person name="Langley C.H."/>
            <person name="Lapoint R."/>
            <person name="Lazzaro B.P."/>
            <person name="Lee S.J."/>
            <person name="Levesque L."/>
            <person name="Li R."/>
            <person name="Lin C.F."/>
            <person name="Lin M.F."/>
            <person name="Lindblad-Toh K."/>
            <person name="Llopart A."/>
            <person name="Long M."/>
            <person name="Low L."/>
            <person name="Lozovsky E."/>
            <person name="Lu J."/>
            <person name="Luo M."/>
            <person name="Machado C.A."/>
            <person name="Makalowski W."/>
            <person name="Marzo M."/>
            <person name="Matsuda M."/>
            <person name="Matzkin L."/>
            <person name="McAllister B."/>
            <person name="McBride C.S."/>
            <person name="McKernan B."/>
            <person name="McKernan K."/>
            <person name="Mendez-Lago M."/>
            <person name="Minx P."/>
            <person name="Mollenhauer M.U."/>
            <person name="Montooth K."/>
            <person name="Mount S.M."/>
            <person name="Mu X."/>
            <person name="Myers E."/>
            <person name="Negre B."/>
            <person name="Newfeld S."/>
            <person name="Nielsen R."/>
            <person name="Noor M.A."/>
            <person name="O'Grady P."/>
            <person name="Pachter L."/>
            <person name="Papaceit M."/>
            <person name="Parisi M.J."/>
            <person name="Parisi M."/>
            <person name="Parts L."/>
            <person name="Pedersen J.S."/>
            <person name="Pesole G."/>
            <person name="Phillippy A.M."/>
            <person name="Ponting C.P."/>
            <person name="Pop M."/>
            <person name="Porcelli D."/>
            <person name="Powell J.R."/>
            <person name="Prohaska S."/>
            <person name="Pruitt K."/>
            <person name="Puig M."/>
            <person name="Quesneville H."/>
            <person name="Ram K.R."/>
            <person name="Rand D."/>
            <person name="Rasmussen M.D."/>
            <person name="Reed L.K."/>
            <person name="Reenan R."/>
            <person name="Reily A."/>
            <person name="Remington K.A."/>
            <person name="Rieger T.T."/>
            <person name="Ritchie M.G."/>
            <person name="Robin C."/>
            <person name="Rogers Y.H."/>
            <person name="Rohde C."/>
            <person name="Rozas J."/>
            <person name="Rubenfield M.J."/>
            <person name="Ruiz A."/>
            <person name="Russo S."/>
            <person name="Salzberg S.L."/>
            <person name="Sanchez-Gracia A."/>
            <person name="Saranga D.J."/>
            <person name="Sato H."/>
            <person name="Schaeffer S.W."/>
            <person name="Schatz M.C."/>
            <person name="Schlenke T."/>
            <person name="Schwartz R."/>
            <person name="Segarra C."/>
            <person name="Singh R.S."/>
            <person name="Sirot L."/>
            <person name="Sirota M."/>
            <person name="Sisneros N.B."/>
            <person name="Smith C.D."/>
            <person name="Smith T.F."/>
            <person name="Spieth J."/>
            <person name="Stage D.E."/>
            <person name="Stark A."/>
            <person name="Stephan W."/>
            <person name="Strausberg R.L."/>
            <person name="Strempel S."/>
            <person name="Sturgill D."/>
            <person name="Sutton G."/>
            <person name="Sutton G.G."/>
            <person name="Tao W."/>
            <person name="Teichmann S."/>
            <person name="Tobari Y.N."/>
            <person name="Tomimura Y."/>
            <person name="Tsolas J.M."/>
            <person name="Valente V.L."/>
            <person name="Venter E."/>
            <person name="Venter J.C."/>
            <person name="Vicario S."/>
            <person name="Vieira F.G."/>
            <person name="Vilella A.J."/>
            <person name="Villasante A."/>
            <person name="Walenz B."/>
            <person name="Wang J."/>
            <person name="Wasserman M."/>
            <person name="Watts T."/>
            <person name="Wilson D."/>
            <person name="Wilson R.K."/>
            <person name="Wing R.A."/>
            <person name="Wolfner M.F."/>
            <person name="Wong A."/>
            <person name="Wong G.K."/>
            <person name="Wu C.I."/>
            <person name="Wu G."/>
            <person name="Yamamoto D."/>
            <person name="Yang H.P."/>
            <person name="Yang S.P."/>
            <person name="Yorke J.A."/>
            <person name="Yoshida K."/>
            <person name="Zdobnov E."/>
            <person name="Zhang P."/>
            <person name="Zhang Y."/>
            <person name="Zimin A.V."/>
            <person name="Baldwin J."/>
            <person name="Abdouelleil A."/>
            <person name="Abdulkadir J."/>
            <person name="Abebe A."/>
            <person name="Abera B."/>
            <person name="Abreu J."/>
            <person name="Acer S.C."/>
            <person name="Aftuck L."/>
            <person name="Alexander A."/>
            <person name="An P."/>
            <person name="Anderson E."/>
            <person name="Anderson S."/>
            <person name="Arachi H."/>
            <person name="Azer M."/>
            <person name="Bachantsang P."/>
            <person name="Barry A."/>
            <person name="Bayul T."/>
            <person name="Berlin A."/>
            <person name="Bessette D."/>
            <person name="Bloom T."/>
            <person name="Blye J."/>
            <person name="Boguslavskiy L."/>
            <person name="Bonnet C."/>
            <person name="Boukhgalter B."/>
            <person name="Bourzgui I."/>
            <person name="Brown A."/>
            <person name="Cahill P."/>
            <person name="Channer S."/>
            <person name="Cheshatsang Y."/>
            <person name="Chuda L."/>
            <person name="Citroen M."/>
            <person name="Collymore A."/>
            <person name="Cooke P."/>
            <person name="Costello M."/>
            <person name="D'Aco K."/>
            <person name="Daza R."/>
            <person name="De Haan G."/>
            <person name="DeGray S."/>
            <person name="DeMaso C."/>
            <person name="Dhargay N."/>
            <person name="Dooley K."/>
            <person name="Dooley E."/>
            <person name="Doricent M."/>
            <person name="Dorje P."/>
            <person name="Dorjee K."/>
            <person name="Dupes A."/>
            <person name="Elong R."/>
            <person name="Falk J."/>
            <person name="Farina A."/>
            <person name="Faro S."/>
            <person name="Ferguson D."/>
            <person name="Fisher S."/>
            <person name="Foley C.D."/>
            <person name="Franke A."/>
            <person name="Friedrich D."/>
            <person name="Gadbois L."/>
            <person name="Gearin G."/>
            <person name="Gearin C.R."/>
            <person name="Giannoukos G."/>
            <person name="Goode T."/>
            <person name="Graham J."/>
            <person name="Grandbois E."/>
            <person name="Grewal S."/>
            <person name="Gyaltsen K."/>
            <person name="Hafez N."/>
            <person name="Hagos B."/>
            <person name="Hall J."/>
            <person name="Henson C."/>
            <person name="Hollinger A."/>
            <person name="Honan T."/>
            <person name="Huard M.D."/>
            <person name="Hughes L."/>
            <person name="Hurhula B."/>
            <person name="Husby M.E."/>
            <person name="Kamat A."/>
            <person name="Kanga B."/>
            <person name="Kashin S."/>
            <person name="Khazanovich D."/>
            <person name="Kisner P."/>
            <person name="Lance K."/>
            <person name="Lara M."/>
            <person name="Lee W."/>
            <person name="Lennon N."/>
            <person name="Letendre F."/>
            <person name="LeVine R."/>
            <person name="Lipovsky A."/>
            <person name="Liu X."/>
            <person name="Liu J."/>
            <person name="Liu S."/>
            <person name="Lokyitsang T."/>
            <person name="Lokyitsang Y."/>
            <person name="Lubonja R."/>
            <person name="Lui A."/>
            <person name="MacDonald P."/>
            <person name="Magnisalis V."/>
            <person name="Maru K."/>
            <person name="Matthews C."/>
            <person name="McCusker W."/>
            <person name="McDonough S."/>
            <person name="Mehta T."/>
            <person name="Meldrim J."/>
            <person name="Meneus L."/>
            <person name="Mihai O."/>
            <person name="Mihalev A."/>
            <person name="Mihova T."/>
            <person name="Mittelman R."/>
            <person name="Mlenga V."/>
            <person name="Montmayeur A."/>
            <person name="Mulrain L."/>
            <person name="Navidi A."/>
            <person name="Naylor J."/>
            <person name="Negash T."/>
            <person name="Nguyen T."/>
            <person name="Nguyen N."/>
            <person name="Nicol R."/>
            <person name="Norbu C."/>
            <person name="Norbu N."/>
            <person name="Novod N."/>
            <person name="O'Neill B."/>
            <person name="Osman S."/>
            <person name="Markiewicz E."/>
            <person name="Oyono O.L."/>
            <person name="Patti C."/>
            <person name="Phunkhang P."/>
            <person name="Pierre F."/>
            <person name="Priest M."/>
            <person name="Raghuraman S."/>
            <person name="Rege F."/>
            <person name="Reyes R."/>
            <person name="Rise C."/>
            <person name="Rogov P."/>
            <person name="Ross K."/>
            <person name="Ryan E."/>
            <person name="Settipalli S."/>
            <person name="Shea T."/>
            <person name="Sherpa N."/>
            <person name="Shi L."/>
            <person name="Shih D."/>
            <person name="Sparrow T."/>
            <person name="Spaulding J."/>
            <person name="Stalker J."/>
            <person name="Stange-Thomann N."/>
            <person name="Stavropoulos S."/>
            <person name="Stone C."/>
            <person name="Strader C."/>
            <person name="Tesfaye S."/>
            <person name="Thomson T."/>
            <person name="Thoulutsang Y."/>
            <person name="Thoulutsang D."/>
            <person name="Topham K."/>
            <person name="Topping I."/>
            <person name="Tsamla T."/>
            <person name="Vassiliev H."/>
            <person name="Vo A."/>
            <person name="Wangchuk T."/>
            <person name="Wangdi T."/>
            <person name="Weiand M."/>
            <person name="Wilkinson J."/>
            <person name="Wilson A."/>
            <person name="Yadav S."/>
            <person name="Young G."/>
            <person name="Yu Q."/>
            <person name="Zembek L."/>
            <person name="Zhong D."/>
            <person name="Zimmer A."/>
            <person name="Zwirko Z."/>
            <person name="Jaffe D.B."/>
            <person name="Alvarez P."/>
            <person name="Brockman W."/>
            <person name="Butler J."/>
            <person name="Chin C."/>
            <person name="Gnerre S."/>
            <person name="Grabherr M."/>
            <person name="Kleber M."/>
            <person name="Mauceli E."/>
            <person name="MacCallum I."/>
        </authorList>
    </citation>
    <scope>NUCLEOTIDE SEQUENCE [LARGE SCALE GENOMIC DNA]</scope>
    <source>
        <strain evidence="3">Tucson 14024-0371.13</strain>
    </source>
</reference>
<evidence type="ECO:0000313" key="2">
    <source>
        <dbReference type="EMBL" id="EDV42551.1"/>
    </source>
</evidence>
<keyword evidence="3" id="KW-1185">Reference proteome</keyword>
<evidence type="ECO:0000313" key="3">
    <source>
        <dbReference type="Proteomes" id="UP000007801"/>
    </source>
</evidence>
<dbReference type="AlphaFoldDB" id="B3LVI1"/>
<feature type="region of interest" description="Disordered" evidence="1">
    <location>
        <begin position="88"/>
        <end position="198"/>
    </location>
</feature>